<dbReference type="PROSITE" id="PS00170">
    <property type="entry name" value="CSA_PPIASE_1"/>
    <property type="match status" value="1"/>
</dbReference>
<evidence type="ECO:0000256" key="4">
    <source>
        <dbReference type="ARBA" id="ARBA00023235"/>
    </source>
</evidence>
<dbReference type="CDD" id="cd00317">
    <property type="entry name" value="cyclophilin"/>
    <property type="match status" value="1"/>
</dbReference>
<evidence type="ECO:0000256" key="3">
    <source>
        <dbReference type="ARBA" id="ARBA00023110"/>
    </source>
</evidence>
<dbReference type="Pfam" id="PF00160">
    <property type="entry name" value="Pro_isomerase"/>
    <property type="match status" value="1"/>
</dbReference>
<feature type="compositionally biased region" description="Basic and acidic residues" evidence="5">
    <location>
        <begin position="212"/>
        <end position="236"/>
    </location>
</feature>
<evidence type="ECO:0000256" key="1">
    <source>
        <dbReference type="ARBA" id="ARBA00007365"/>
    </source>
</evidence>
<feature type="chain" id="PRO_5012097596" description="peptidylprolyl isomerase" evidence="6">
    <location>
        <begin position="22"/>
        <end position="303"/>
    </location>
</feature>
<organism evidence="8 9">
    <name type="scientific">Rhizorhabdus histidinilytica</name>
    <dbReference type="NCBI Taxonomy" id="439228"/>
    <lineage>
        <taxon>Bacteria</taxon>
        <taxon>Pseudomonadati</taxon>
        <taxon>Pseudomonadota</taxon>
        <taxon>Alphaproteobacteria</taxon>
        <taxon>Sphingomonadales</taxon>
        <taxon>Sphingomonadaceae</taxon>
        <taxon>Rhizorhabdus</taxon>
    </lineage>
</organism>
<dbReference type="InterPro" id="IPR020892">
    <property type="entry name" value="Cyclophilin-type_PPIase_CS"/>
</dbReference>
<dbReference type="AlphaFoldDB" id="A0A1T4ZXD8"/>
<comment type="similarity">
    <text evidence="1">Belongs to the cyclophilin-type PPIase family.</text>
</comment>
<protein>
    <recommendedName>
        <fullName evidence="2">peptidylprolyl isomerase</fullName>
        <ecNumber evidence="2">5.2.1.8</ecNumber>
    </recommendedName>
</protein>
<feature type="signal peptide" evidence="6">
    <location>
        <begin position="1"/>
        <end position="21"/>
    </location>
</feature>
<keyword evidence="6" id="KW-0732">Signal</keyword>
<keyword evidence="9" id="KW-1185">Reference proteome</keyword>
<name>A0A1T4ZXD8_9SPHN</name>
<dbReference type="InterPro" id="IPR029000">
    <property type="entry name" value="Cyclophilin-like_dom_sf"/>
</dbReference>
<evidence type="ECO:0000256" key="5">
    <source>
        <dbReference type="SAM" id="MobiDB-lite"/>
    </source>
</evidence>
<proteinExistence type="inferred from homology"/>
<dbReference type="STRING" id="439228.SAMN06295920_101321"/>
<evidence type="ECO:0000259" key="7">
    <source>
        <dbReference type="PROSITE" id="PS50072"/>
    </source>
</evidence>
<dbReference type="PANTHER" id="PTHR45625:SF4">
    <property type="entry name" value="PEPTIDYLPROLYL ISOMERASE DOMAIN AND WD REPEAT-CONTAINING PROTEIN 1"/>
    <property type="match status" value="1"/>
</dbReference>
<sequence>MRSKFVVAAFAGLFMAGAALAQPAPAPAPGDASVQDPQNILNLDLSTGGRVKILLRPDKAPYSVDRIKTLVRRHFYDGLTFHRVIDGFMAQGGDPKGTGEGGSDLPDLKAEFNDMPHVRGVMSMARAQDPNSANSQFFIMLQPNLTLDGNYTPIGRVFSGMEYVDAIEKGEPPANPSKIVHASIESDDQGQPPTAFVPPAAPEAAAPAAQSKQDRKAREKAAKEEKEAAEKAAKEAKKLRKQQSQPGDLANPADAVGGGGEAAVSPAPAPQGTDAAVEAVADAQPTEDAVRTVAGEEAAASPQ</sequence>
<accession>A0A1T4ZXD8</accession>
<dbReference type="PRINTS" id="PR00153">
    <property type="entry name" value="CSAPPISMRASE"/>
</dbReference>
<dbReference type="PROSITE" id="PS50072">
    <property type="entry name" value="CSA_PPIASE_2"/>
    <property type="match status" value="1"/>
</dbReference>
<dbReference type="Proteomes" id="UP000189818">
    <property type="component" value="Unassembled WGS sequence"/>
</dbReference>
<dbReference type="OrthoDB" id="9807797at2"/>
<feature type="region of interest" description="Disordered" evidence="5">
    <location>
        <begin position="185"/>
        <end position="303"/>
    </location>
</feature>
<dbReference type="PANTHER" id="PTHR45625">
    <property type="entry name" value="PEPTIDYL-PROLYL CIS-TRANS ISOMERASE-RELATED"/>
    <property type="match status" value="1"/>
</dbReference>
<dbReference type="SUPFAM" id="SSF50891">
    <property type="entry name" value="Cyclophilin-like"/>
    <property type="match status" value="1"/>
</dbReference>
<evidence type="ECO:0000256" key="2">
    <source>
        <dbReference type="ARBA" id="ARBA00013194"/>
    </source>
</evidence>
<dbReference type="GO" id="GO:0003755">
    <property type="term" value="F:peptidyl-prolyl cis-trans isomerase activity"/>
    <property type="evidence" value="ECO:0007669"/>
    <property type="project" value="UniProtKB-KW"/>
</dbReference>
<evidence type="ECO:0000256" key="6">
    <source>
        <dbReference type="SAM" id="SignalP"/>
    </source>
</evidence>
<dbReference type="InterPro" id="IPR002130">
    <property type="entry name" value="Cyclophilin-type_PPIase_dom"/>
</dbReference>
<feature type="domain" description="PPIase cyclophilin-type" evidence="7">
    <location>
        <begin position="49"/>
        <end position="189"/>
    </location>
</feature>
<gene>
    <name evidence="8" type="ORF">SAMN06295920_101321</name>
</gene>
<reference evidence="9" key="1">
    <citation type="submission" date="2017-02" db="EMBL/GenBank/DDBJ databases">
        <authorList>
            <person name="Varghese N."/>
            <person name="Submissions S."/>
        </authorList>
    </citation>
    <scope>NUCLEOTIDE SEQUENCE [LARGE SCALE GENOMIC DNA]</scope>
    <source>
        <strain evidence="9">UM2</strain>
    </source>
</reference>
<dbReference type="InterPro" id="IPR044666">
    <property type="entry name" value="Cyclophilin_A-like"/>
</dbReference>
<keyword evidence="4 8" id="KW-0413">Isomerase</keyword>
<dbReference type="EC" id="5.2.1.8" evidence="2"/>
<dbReference type="GO" id="GO:0006457">
    <property type="term" value="P:protein folding"/>
    <property type="evidence" value="ECO:0007669"/>
    <property type="project" value="InterPro"/>
</dbReference>
<evidence type="ECO:0000313" key="9">
    <source>
        <dbReference type="Proteomes" id="UP000189818"/>
    </source>
</evidence>
<dbReference type="EMBL" id="FUYM01000001">
    <property type="protein sequence ID" value="SKB27197.1"/>
    <property type="molecule type" value="Genomic_DNA"/>
</dbReference>
<keyword evidence="3" id="KW-0697">Rotamase</keyword>
<evidence type="ECO:0000313" key="8">
    <source>
        <dbReference type="EMBL" id="SKB27197.1"/>
    </source>
</evidence>
<dbReference type="Gene3D" id="2.40.100.10">
    <property type="entry name" value="Cyclophilin-like"/>
    <property type="match status" value="1"/>
</dbReference>